<dbReference type="Proteomes" id="UP000061569">
    <property type="component" value="Chromosome"/>
</dbReference>
<reference evidence="3 4" key="1">
    <citation type="submission" date="2015-11" db="EMBL/GenBank/DDBJ databases">
        <title>Genome sequences of Lysobacter enzymogenes strain C3 and Lysobacter antibioticus ATCC 29479.</title>
        <authorList>
            <person name="Kobayashi D.Y."/>
        </authorList>
    </citation>
    <scope>NUCLEOTIDE SEQUENCE [LARGE SCALE GENOMIC DNA]</scope>
    <source>
        <strain evidence="3 4">C3</strain>
    </source>
</reference>
<evidence type="ECO:0000313" key="3">
    <source>
        <dbReference type="EMBL" id="ALN57367.1"/>
    </source>
</evidence>
<evidence type="ECO:0000259" key="2">
    <source>
        <dbReference type="Pfam" id="PF03795"/>
    </source>
</evidence>
<evidence type="ECO:0000256" key="1">
    <source>
        <dbReference type="ARBA" id="ARBA00007689"/>
    </source>
</evidence>
<dbReference type="OrthoDB" id="9795306at2"/>
<dbReference type="PANTHER" id="PTHR35174:SF1">
    <property type="entry name" value="BLL0086 PROTEIN"/>
    <property type="match status" value="1"/>
</dbReference>
<dbReference type="STRING" id="69.GLE_2017"/>
<accession>A0A0S2DFL3</accession>
<dbReference type="InterPro" id="IPR005545">
    <property type="entry name" value="YCII"/>
</dbReference>
<gene>
    <name evidence="3" type="ORF">GLE_2017</name>
</gene>
<proteinExistence type="inferred from homology"/>
<dbReference type="SUPFAM" id="SSF54909">
    <property type="entry name" value="Dimeric alpha+beta barrel"/>
    <property type="match status" value="1"/>
</dbReference>
<feature type="domain" description="YCII-related" evidence="2">
    <location>
        <begin position="1"/>
        <end position="94"/>
    </location>
</feature>
<dbReference type="Pfam" id="PF03795">
    <property type="entry name" value="YCII"/>
    <property type="match status" value="1"/>
</dbReference>
<organism evidence="3 4">
    <name type="scientific">Lysobacter enzymogenes</name>
    <dbReference type="NCBI Taxonomy" id="69"/>
    <lineage>
        <taxon>Bacteria</taxon>
        <taxon>Pseudomonadati</taxon>
        <taxon>Pseudomonadota</taxon>
        <taxon>Gammaproteobacteria</taxon>
        <taxon>Lysobacterales</taxon>
        <taxon>Lysobacteraceae</taxon>
        <taxon>Lysobacter</taxon>
    </lineage>
</organism>
<dbReference type="EMBL" id="CP013140">
    <property type="protein sequence ID" value="ALN57367.1"/>
    <property type="molecule type" value="Genomic_DNA"/>
</dbReference>
<dbReference type="Gene3D" id="3.30.70.1060">
    <property type="entry name" value="Dimeric alpha+beta barrel"/>
    <property type="match status" value="1"/>
</dbReference>
<protein>
    <submittedName>
        <fullName evidence="3">Dgpfaetke domain-containing protein</fullName>
    </submittedName>
</protein>
<comment type="similarity">
    <text evidence="1">Belongs to the YciI family.</text>
</comment>
<dbReference type="InterPro" id="IPR011008">
    <property type="entry name" value="Dimeric_a/b-barrel"/>
</dbReference>
<dbReference type="AlphaFoldDB" id="A0A0S2DFL3"/>
<dbReference type="PANTHER" id="PTHR35174">
    <property type="entry name" value="BLL7171 PROTEIN-RELATED"/>
    <property type="match status" value="1"/>
</dbReference>
<dbReference type="KEGG" id="lez:GLE_2017"/>
<evidence type="ECO:0000313" key="4">
    <source>
        <dbReference type="Proteomes" id="UP000061569"/>
    </source>
</evidence>
<sequence length="119" mass="12916">MRFLSLIRIDETTARPPSEQLLADMGRLMEQMTREGVLIQTAGLQPSAHGARLRLRGGRIAATDGPFAESKEVIGGYALLEAADLDEALAHTRRFLAVHGEGWDIECEVRPLMADGACG</sequence>
<dbReference type="PATRIC" id="fig|69.6.peg.1982"/>
<name>A0A0S2DFL3_LYSEN</name>